<evidence type="ECO:0000256" key="1">
    <source>
        <dbReference type="SAM" id="MobiDB-lite"/>
    </source>
</evidence>
<proteinExistence type="predicted"/>
<organism evidence="2 3">
    <name type="scientific">Caerostris extrusa</name>
    <name type="common">Bark spider</name>
    <name type="synonym">Caerostris bankana</name>
    <dbReference type="NCBI Taxonomy" id="172846"/>
    <lineage>
        <taxon>Eukaryota</taxon>
        <taxon>Metazoa</taxon>
        <taxon>Ecdysozoa</taxon>
        <taxon>Arthropoda</taxon>
        <taxon>Chelicerata</taxon>
        <taxon>Arachnida</taxon>
        <taxon>Araneae</taxon>
        <taxon>Araneomorphae</taxon>
        <taxon>Entelegynae</taxon>
        <taxon>Araneoidea</taxon>
        <taxon>Araneidae</taxon>
        <taxon>Caerostris</taxon>
    </lineage>
</organism>
<dbReference type="EMBL" id="BPLR01000370">
    <property type="protein sequence ID" value="GIY94266.1"/>
    <property type="molecule type" value="Genomic_DNA"/>
</dbReference>
<protein>
    <submittedName>
        <fullName evidence="2">Uncharacterized protein</fullName>
    </submittedName>
</protein>
<reference evidence="2 3" key="1">
    <citation type="submission" date="2021-06" db="EMBL/GenBank/DDBJ databases">
        <title>Caerostris extrusa draft genome.</title>
        <authorList>
            <person name="Kono N."/>
            <person name="Arakawa K."/>
        </authorList>
    </citation>
    <scope>NUCLEOTIDE SEQUENCE [LARGE SCALE GENOMIC DNA]</scope>
</reference>
<comment type="caution">
    <text evidence="2">The sequence shown here is derived from an EMBL/GenBank/DDBJ whole genome shotgun (WGS) entry which is preliminary data.</text>
</comment>
<dbReference type="AlphaFoldDB" id="A0AAV4XGE2"/>
<feature type="region of interest" description="Disordered" evidence="1">
    <location>
        <begin position="16"/>
        <end position="39"/>
    </location>
</feature>
<gene>
    <name evidence="2" type="ORF">CEXT_99381</name>
</gene>
<sequence>MVQRSLVTRSQRVWRKKSLREGGRDGGGSLGEVEEEACGDMREVTFDPRGTSGPNISPFPRHALLTDGSCSSASIFIPRIFPAFTSLSTQPRAIASSLI</sequence>
<name>A0AAV4XGE2_CAEEX</name>
<evidence type="ECO:0000313" key="3">
    <source>
        <dbReference type="Proteomes" id="UP001054945"/>
    </source>
</evidence>
<dbReference type="Proteomes" id="UP001054945">
    <property type="component" value="Unassembled WGS sequence"/>
</dbReference>
<keyword evidence="3" id="KW-1185">Reference proteome</keyword>
<evidence type="ECO:0000313" key="2">
    <source>
        <dbReference type="EMBL" id="GIY94266.1"/>
    </source>
</evidence>
<accession>A0AAV4XGE2</accession>